<evidence type="ECO:0000259" key="1">
    <source>
        <dbReference type="PROSITE" id="PS51186"/>
    </source>
</evidence>
<evidence type="ECO:0000313" key="2">
    <source>
        <dbReference type="EMBL" id="RFA38905.1"/>
    </source>
</evidence>
<accession>A0A3E0X352</accession>
<dbReference type="RefSeq" id="WP_116300924.1">
    <property type="nucleotide sequence ID" value="NZ_NFZV01000002.1"/>
</dbReference>
<feature type="domain" description="N-acetyltransferase" evidence="1">
    <location>
        <begin position="1"/>
        <end position="155"/>
    </location>
</feature>
<keyword evidence="2" id="KW-0808">Transferase</keyword>
<dbReference type="Proteomes" id="UP000256763">
    <property type="component" value="Unassembled WGS sequence"/>
</dbReference>
<dbReference type="Gene3D" id="3.40.630.30">
    <property type="match status" value="1"/>
</dbReference>
<reference evidence="3" key="1">
    <citation type="submission" date="2017-05" db="EMBL/GenBank/DDBJ databases">
        <authorList>
            <person name="Sharma S."/>
            <person name="Sidhu C."/>
            <person name="Pinnaka A.K."/>
        </authorList>
    </citation>
    <scope>NUCLEOTIDE SEQUENCE [LARGE SCALE GENOMIC DNA]</scope>
    <source>
        <strain evidence="3">AK93</strain>
    </source>
</reference>
<dbReference type="OrthoDB" id="336415at2"/>
<comment type="caution">
    <text evidence="2">The sequence shown here is derived from an EMBL/GenBank/DDBJ whole genome shotgun (WGS) entry which is preliminary data.</text>
</comment>
<dbReference type="CDD" id="cd04301">
    <property type="entry name" value="NAT_SF"/>
    <property type="match status" value="1"/>
</dbReference>
<name>A0A3E0X352_9GAMM</name>
<sequence length="156" mass="17398">MEIRKADTSDIESIASIYQACFPNESNHKLWVESSFNSYPRGVYYVISLEGQICGYILWSVKNGFRENTIIELEQIGIHPNVAGKGLGRKLIEKTLDKFKEHLNNLGHNIGAIVVTTSEGNFAERLYQSTLGVTRAAVIAGYGSGNEIILYNNRID</sequence>
<dbReference type="InterPro" id="IPR016181">
    <property type="entry name" value="Acyl_CoA_acyltransferase"/>
</dbReference>
<gene>
    <name evidence="2" type="ORF">CAL65_03115</name>
</gene>
<dbReference type="PROSITE" id="PS51186">
    <property type="entry name" value="GNAT"/>
    <property type="match status" value="1"/>
</dbReference>
<dbReference type="Pfam" id="PF00583">
    <property type="entry name" value="Acetyltransf_1"/>
    <property type="match status" value="1"/>
</dbReference>
<dbReference type="InterPro" id="IPR000182">
    <property type="entry name" value="GNAT_dom"/>
</dbReference>
<dbReference type="SUPFAM" id="SSF55729">
    <property type="entry name" value="Acyl-CoA N-acyltransferases (Nat)"/>
    <property type="match status" value="1"/>
</dbReference>
<proteinExistence type="predicted"/>
<dbReference type="GO" id="GO:0016747">
    <property type="term" value="F:acyltransferase activity, transferring groups other than amino-acyl groups"/>
    <property type="evidence" value="ECO:0007669"/>
    <property type="project" value="InterPro"/>
</dbReference>
<keyword evidence="3" id="KW-1185">Reference proteome</keyword>
<dbReference type="AlphaFoldDB" id="A0A3E0X352"/>
<dbReference type="EMBL" id="NFZW01000002">
    <property type="protein sequence ID" value="RFA38905.1"/>
    <property type="molecule type" value="Genomic_DNA"/>
</dbReference>
<protein>
    <submittedName>
        <fullName evidence="2">GNAT family N-acetyltransferase</fullName>
    </submittedName>
</protein>
<organism evidence="2 3">
    <name type="scientific">Alkalilimnicola ehrlichii</name>
    <dbReference type="NCBI Taxonomy" id="351052"/>
    <lineage>
        <taxon>Bacteria</taxon>
        <taxon>Pseudomonadati</taxon>
        <taxon>Pseudomonadota</taxon>
        <taxon>Gammaproteobacteria</taxon>
        <taxon>Chromatiales</taxon>
        <taxon>Ectothiorhodospiraceae</taxon>
        <taxon>Alkalilimnicola</taxon>
    </lineage>
</organism>
<evidence type="ECO:0000313" key="3">
    <source>
        <dbReference type="Proteomes" id="UP000256763"/>
    </source>
</evidence>